<dbReference type="Proteomes" id="UP001054811">
    <property type="component" value="Chromosome"/>
</dbReference>
<dbReference type="InterPro" id="IPR014721">
    <property type="entry name" value="Ribsml_uS5_D2-typ_fold_subgr"/>
</dbReference>
<dbReference type="SUPFAM" id="SSF54211">
    <property type="entry name" value="Ribosomal protein S5 domain 2-like"/>
    <property type="match status" value="1"/>
</dbReference>
<evidence type="ECO:0000256" key="7">
    <source>
        <dbReference type="ARBA" id="ARBA00022842"/>
    </source>
</evidence>
<evidence type="ECO:0000256" key="10">
    <source>
        <dbReference type="SAM" id="MobiDB-lite"/>
    </source>
</evidence>
<keyword evidence="14" id="KW-1185">Reference proteome</keyword>
<organism evidence="13 14">
    <name type="scientific">Microbacterium elymi</name>
    <dbReference type="NCBI Taxonomy" id="2909587"/>
    <lineage>
        <taxon>Bacteria</taxon>
        <taxon>Bacillati</taxon>
        <taxon>Actinomycetota</taxon>
        <taxon>Actinomycetes</taxon>
        <taxon>Micrococcales</taxon>
        <taxon>Microbacteriaceae</taxon>
        <taxon>Microbacterium</taxon>
    </lineage>
</organism>
<evidence type="ECO:0000259" key="12">
    <source>
        <dbReference type="Pfam" id="PF08544"/>
    </source>
</evidence>
<keyword evidence="5 13" id="KW-0418">Kinase</keyword>
<evidence type="ECO:0000256" key="9">
    <source>
        <dbReference type="ARBA" id="ARBA00029438"/>
    </source>
</evidence>
<evidence type="ECO:0000256" key="2">
    <source>
        <dbReference type="ARBA" id="ARBA00022516"/>
    </source>
</evidence>
<dbReference type="GO" id="GO:0004496">
    <property type="term" value="F:mevalonate kinase activity"/>
    <property type="evidence" value="ECO:0007669"/>
    <property type="project" value="UniProtKB-EC"/>
</dbReference>
<evidence type="ECO:0000256" key="5">
    <source>
        <dbReference type="ARBA" id="ARBA00022777"/>
    </source>
</evidence>
<keyword evidence="8" id="KW-0443">Lipid metabolism</keyword>
<dbReference type="InterPro" id="IPR036554">
    <property type="entry name" value="GHMP_kinase_C_sf"/>
</dbReference>
<protein>
    <submittedName>
        <fullName evidence="13">Mevalonate kinase</fullName>
        <ecNumber evidence="13">2.7.1.36</ecNumber>
    </submittedName>
</protein>
<comment type="pathway">
    <text evidence="9">Isoprenoid biosynthesis; isopentenyl diphosphate biosynthesis via mevalonate pathway; isopentenyl diphosphate from (R)-mevalonate: step 1/3.</text>
</comment>
<dbReference type="InterPro" id="IPR006205">
    <property type="entry name" value="Mev_gal_kin"/>
</dbReference>
<dbReference type="InterPro" id="IPR020568">
    <property type="entry name" value="Ribosomal_Su5_D2-typ_SF"/>
</dbReference>
<feature type="compositionally biased region" description="Low complexity" evidence="10">
    <location>
        <begin position="319"/>
        <end position="333"/>
    </location>
</feature>
<evidence type="ECO:0000256" key="1">
    <source>
        <dbReference type="ARBA" id="ARBA00022490"/>
    </source>
</evidence>
<sequence length="343" mass="34316">MNAPQTAPVTAPATPQAAASGTAHAKVILLGEHAVVHGAPAIALPVHSLALTASVTRTDRPLWIDSVLYRGPIAAAPELLAAPVTALAETLRFTGAPATGLTVRIDGEIPAERGLGSSAAVAAAISTAVARAAGVELGARERFDLIQAAERVAHGTPSGLDARAVVSDTAVWFQRGDVRALPSAFTGVFVIADTGLHGRTREAVGGVAALKAADPARVERILDRIAALTAAAAGDLAADARAALGERMTETHRMLAELTVSSPELDRLVGAATAAGALGAKLTGGGRGGCVLALADTPVDAARIAAGLRAAGAERTWMPAARPGLTPGPGTRRGPSHSPVCSG</sequence>
<dbReference type="Pfam" id="PF08544">
    <property type="entry name" value="GHMP_kinases_C"/>
    <property type="match status" value="1"/>
</dbReference>
<keyword evidence="4" id="KW-0547">Nucleotide-binding</keyword>
<keyword evidence="3 13" id="KW-0808">Transferase</keyword>
<evidence type="ECO:0000313" key="13">
    <source>
        <dbReference type="EMBL" id="UUT34858.1"/>
    </source>
</evidence>
<evidence type="ECO:0000259" key="11">
    <source>
        <dbReference type="Pfam" id="PF00288"/>
    </source>
</evidence>
<evidence type="ECO:0000256" key="3">
    <source>
        <dbReference type="ARBA" id="ARBA00022679"/>
    </source>
</evidence>
<feature type="domain" description="GHMP kinase N-terminal" evidence="11">
    <location>
        <begin position="90"/>
        <end position="165"/>
    </location>
</feature>
<reference evidence="13" key="1">
    <citation type="submission" date="2022-01" db="EMBL/GenBank/DDBJ databases">
        <title>Microbacterium eymi and Microbacterium rhizovicinus sp. nov., isolated from the rhizospheric soil of Elymus tsukushiensis, a plant native to the Dokdo Islands, Republic of Korea.</title>
        <authorList>
            <person name="Hwang Y.J."/>
        </authorList>
    </citation>
    <scope>NUCLEOTIDE SEQUENCE</scope>
    <source>
        <strain evidence="13">KUDC0405</strain>
    </source>
</reference>
<proteinExistence type="predicted"/>
<accession>A0ABY5NI52</accession>
<evidence type="ECO:0000256" key="4">
    <source>
        <dbReference type="ARBA" id="ARBA00022741"/>
    </source>
</evidence>
<feature type="region of interest" description="Disordered" evidence="10">
    <location>
        <begin position="319"/>
        <end position="343"/>
    </location>
</feature>
<keyword evidence="1" id="KW-0963">Cytoplasm</keyword>
<dbReference type="Gene3D" id="3.30.70.890">
    <property type="entry name" value="GHMP kinase, C-terminal domain"/>
    <property type="match status" value="1"/>
</dbReference>
<dbReference type="InterPro" id="IPR013750">
    <property type="entry name" value="GHMP_kinase_C_dom"/>
</dbReference>
<dbReference type="RefSeq" id="WP_259611390.1">
    <property type="nucleotide sequence ID" value="NZ_CP091139.2"/>
</dbReference>
<dbReference type="NCBIfam" id="TIGR00549">
    <property type="entry name" value="mevalon_kin"/>
    <property type="match status" value="1"/>
</dbReference>
<dbReference type="EC" id="2.7.1.36" evidence="13"/>
<feature type="domain" description="GHMP kinase C-terminal" evidence="12">
    <location>
        <begin position="240"/>
        <end position="313"/>
    </location>
</feature>
<dbReference type="SUPFAM" id="SSF55060">
    <property type="entry name" value="GHMP Kinase, C-terminal domain"/>
    <property type="match status" value="1"/>
</dbReference>
<name>A0ABY5NI52_9MICO</name>
<keyword evidence="7" id="KW-0460">Magnesium</keyword>
<evidence type="ECO:0000313" key="14">
    <source>
        <dbReference type="Proteomes" id="UP001054811"/>
    </source>
</evidence>
<dbReference type="PRINTS" id="PR00959">
    <property type="entry name" value="MEVGALKINASE"/>
</dbReference>
<evidence type="ECO:0000256" key="8">
    <source>
        <dbReference type="ARBA" id="ARBA00023098"/>
    </source>
</evidence>
<dbReference type="Gene3D" id="3.30.230.10">
    <property type="match status" value="1"/>
</dbReference>
<dbReference type="InterPro" id="IPR006204">
    <property type="entry name" value="GHMP_kinase_N_dom"/>
</dbReference>
<keyword evidence="6" id="KW-0067">ATP-binding</keyword>
<keyword evidence="2" id="KW-0444">Lipid biosynthesis</keyword>
<dbReference type="Pfam" id="PF00288">
    <property type="entry name" value="GHMP_kinases_N"/>
    <property type="match status" value="1"/>
</dbReference>
<dbReference type="PANTHER" id="PTHR43290">
    <property type="entry name" value="MEVALONATE KINASE"/>
    <property type="match status" value="1"/>
</dbReference>
<dbReference type="PANTHER" id="PTHR43290:SF2">
    <property type="entry name" value="MEVALONATE KINASE"/>
    <property type="match status" value="1"/>
</dbReference>
<evidence type="ECO:0000256" key="6">
    <source>
        <dbReference type="ARBA" id="ARBA00022840"/>
    </source>
</evidence>
<gene>
    <name evidence="13" type="primary">mvk</name>
    <name evidence="13" type="ORF">L2X98_31045</name>
</gene>
<dbReference type="EMBL" id="CP091139">
    <property type="protein sequence ID" value="UUT34858.1"/>
    <property type="molecule type" value="Genomic_DNA"/>
</dbReference>